<keyword evidence="7" id="KW-0539">Nucleus</keyword>
<evidence type="ECO:0000256" key="7">
    <source>
        <dbReference type="ARBA" id="ARBA00023242"/>
    </source>
</evidence>
<comment type="caution">
    <text evidence="11">The sequence shown here is derived from an EMBL/GenBank/DDBJ whole genome shotgun (WGS) entry which is preliminary data.</text>
</comment>
<keyword evidence="5" id="KW-0498">Mitosis</keyword>
<dbReference type="GO" id="GO:0051301">
    <property type="term" value="P:cell division"/>
    <property type="evidence" value="ECO:0007669"/>
    <property type="project" value="UniProtKB-KW"/>
</dbReference>
<dbReference type="Pfam" id="PF03980">
    <property type="entry name" value="Nnf1"/>
    <property type="match status" value="1"/>
</dbReference>
<protein>
    <submittedName>
        <fullName evidence="11">Uncharacterized protein</fullName>
    </submittedName>
</protein>
<keyword evidence="8" id="KW-0131">Cell cycle</keyword>
<proteinExistence type="predicted"/>
<name>A0AAN8FL65_TRICO</name>
<evidence type="ECO:0000256" key="2">
    <source>
        <dbReference type="ARBA" id="ARBA00004629"/>
    </source>
</evidence>
<keyword evidence="3" id="KW-0158">Chromosome</keyword>
<keyword evidence="4" id="KW-0132">Cell division</keyword>
<evidence type="ECO:0000256" key="10">
    <source>
        <dbReference type="SAM" id="Coils"/>
    </source>
</evidence>
<sequence length="132" mass="14916">MGSQSGLTIPKSEAEMMTEKMVAVFRVKCEERFVELIQDTEIETKLAHLKFLTESCRRKNEELGIVDGYRPLSPRKDMEGPILSVLHRYNESLLSANAGLQQDIESARESLNNATERVKMLAKIAESIMTTL</sequence>
<keyword evidence="6" id="KW-0995">Kinetochore</keyword>
<dbReference type="GO" id="GO:0000444">
    <property type="term" value="C:MIS12/MIND type complex"/>
    <property type="evidence" value="ECO:0007669"/>
    <property type="project" value="InterPro"/>
</dbReference>
<dbReference type="GO" id="GO:0005634">
    <property type="term" value="C:nucleus"/>
    <property type="evidence" value="ECO:0007669"/>
    <property type="project" value="UniProtKB-SubCell"/>
</dbReference>
<gene>
    <name evidence="11" type="ORF">GCK32_017447</name>
</gene>
<keyword evidence="9" id="KW-0137">Centromere</keyword>
<evidence type="ECO:0000313" key="12">
    <source>
        <dbReference type="Proteomes" id="UP001331761"/>
    </source>
</evidence>
<organism evidence="11 12">
    <name type="scientific">Trichostrongylus colubriformis</name>
    <name type="common">Black scour worm</name>
    <dbReference type="NCBI Taxonomy" id="6319"/>
    <lineage>
        <taxon>Eukaryota</taxon>
        <taxon>Metazoa</taxon>
        <taxon>Ecdysozoa</taxon>
        <taxon>Nematoda</taxon>
        <taxon>Chromadorea</taxon>
        <taxon>Rhabditida</taxon>
        <taxon>Rhabditina</taxon>
        <taxon>Rhabditomorpha</taxon>
        <taxon>Strongyloidea</taxon>
        <taxon>Trichostrongylidae</taxon>
        <taxon>Trichostrongylus</taxon>
    </lineage>
</organism>
<reference evidence="11 12" key="1">
    <citation type="submission" date="2019-10" db="EMBL/GenBank/DDBJ databases">
        <title>Assembly and Annotation for the nematode Trichostrongylus colubriformis.</title>
        <authorList>
            <person name="Martin J."/>
        </authorList>
    </citation>
    <scope>NUCLEOTIDE SEQUENCE [LARGE SCALE GENOMIC DNA]</scope>
    <source>
        <strain evidence="11">G859</strain>
        <tissue evidence="11">Whole worm</tissue>
    </source>
</reference>
<dbReference type="InterPro" id="IPR007128">
    <property type="entry name" value="PMF1/Nnf1"/>
</dbReference>
<evidence type="ECO:0000256" key="8">
    <source>
        <dbReference type="ARBA" id="ARBA00023306"/>
    </source>
</evidence>
<dbReference type="EMBL" id="WIXE01023769">
    <property type="protein sequence ID" value="KAK5966188.1"/>
    <property type="molecule type" value="Genomic_DNA"/>
</dbReference>
<comment type="subcellular location">
    <subcellularLocation>
        <location evidence="2">Chromosome</location>
        <location evidence="2">Centromere</location>
        <location evidence="2">Kinetochore</location>
    </subcellularLocation>
    <subcellularLocation>
        <location evidence="1">Nucleus</location>
    </subcellularLocation>
</comment>
<evidence type="ECO:0000256" key="1">
    <source>
        <dbReference type="ARBA" id="ARBA00004123"/>
    </source>
</evidence>
<feature type="coiled-coil region" evidence="10">
    <location>
        <begin position="90"/>
        <end position="124"/>
    </location>
</feature>
<evidence type="ECO:0000256" key="6">
    <source>
        <dbReference type="ARBA" id="ARBA00022838"/>
    </source>
</evidence>
<evidence type="ECO:0000256" key="4">
    <source>
        <dbReference type="ARBA" id="ARBA00022618"/>
    </source>
</evidence>
<keyword evidence="10" id="KW-0175">Coiled coil</keyword>
<evidence type="ECO:0000256" key="9">
    <source>
        <dbReference type="ARBA" id="ARBA00023328"/>
    </source>
</evidence>
<evidence type="ECO:0000256" key="3">
    <source>
        <dbReference type="ARBA" id="ARBA00022454"/>
    </source>
</evidence>
<keyword evidence="12" id="KW-1185">Reference proteome</keyword>
<accession>A0AAN8FL65</accession>
<dbReference type="Proteomes" id="UP001331761">
    <property type="component" value="Unassembled WGS sequence"/>
</dbReference>
<evidence type="ECO:0000313" key="11">
    <source>
        <dbReference type="EMBL" id="KAK5966188.1"/>
    </source>
</evidence>
<evidence type="ECO:0000256" key="5">
    <source>
        <dbReference type="ARBA" id="ARBA00022776"/>
    </source>
</evidence>
<dbReference type="AlphaFoldDB" id="A0AAN8FL65"/>